<accession>A0A090T6G7</accession>
<sequence length="65" mass="7285">MKLFTTALQSASYVVIAYLAHYQLTELGFAIGALVIMCATLTMWLLNRKNVVNHGQARFIKPVSR</sequence>
<proteinExistence type="predicted"/>
<organism evidence="2 3">
    <name type="scientific">Vibrio maritimus</name>
    <dbReference type="NCBI Taxonomy" id="990268"/>
    <lineage>
        <taxon>Bacteria</taxon>
        <taxon>Pseudomonadati</taxon>
        <taxon>Pseudomonadota</taxon>
        <taxon>Gammaproteobacteria</taxon>
        <taxon>Vibrionales</taxon>
        <taxon>Vibrionaceae</taxon>
        <taxon>Vibrio</taxon>
    </lineage>
</organism>
<reference evidence="2 3" key="2">
    <citation type="submission" date="2014-09" db="EMBL/GenBank/DDBJ databases">
        <authorList>
            <consortium name="NBRP consortium"/>
            <person name="Sawabe T."/>
            <person name="Meirelles P."/>
            <person name="Nakanishi M."/>
            <person name="Sayaka M."/>
            <person name="Hattori M."/>
            <person name="Ohkuma M."/>
        </authorList>
    </citation>
    <scope>NUCLEOTIDE SEQUENCE [LARGE SCALE GENOMIC DNA]</scope>
    <source>
        <strain evidence="2 3">JCM 19240</strain>
    </source>
</reference>
<evidence type="ECO:0000313" key="2">
    <source>
        <dbReference type="EMBL" id="GAL35506.1"/>
    </source>
</evidence>
<keyword evidence="1" id="KW-1133">Transmembrane helix</keyword>
<dbReference type="AlphaFoldDB" id="A0A090T6G7"/>
<comment type="caution">
    <text evidence="2">The sequence shown here is derived from an EMBL/GenBank/DDBJ whole genome shotgun (WGS) entry which is preliminary data.</text>
</comment>
<keyword evidence="3" id="KW-1185">Reference proteome</keyword>
<feature type="transmembrane region" description="Helical" evidence="1">
    <location>
        <begin position="27"/>
        <end position="46"/>
    </location>
</feature>
<keyword evidence="1" id="KW-0812">Transmembrane</keyword>
<keyword evidence="1" id="KW-0472">Membrane</keyword>
<name>A0A090T6G7_9VIBR</name>
<reference evidence="2 3" key="1">
    <citation type="submission" date="2014-09" db="EMBL/GenBank/DDBJ databases">
        <title>Vibrio maritimus JCM 19240. (C210) whole genome shotgun sequence.</title>
        <authorList>
            <person name="Sawabe T."/>
            <person name="Meirelles P."/>
            <person name="Nakanishi M."/>
            <person name="Sayaka M."/>
            <person name="Hattori M."/>
            <person name="Ohkuma M."/>
        </authorList>
    </citation>
    <scope>NUCLEOTIDE SEQUENCE [LARGE SCALE GENOMIC DNA]</scope>
    <source>
        <strain evidence="2 3">JCM 19240</strain>
    </source>
</reference>
<evidence type="ECO:0000313" key="3">
    <source>
        <dbReference type="Proteomes" id="UP000029224"/>
    </source>
</evidence>
<protein>
    <submittedName>
        <fullName evidence="2">Uncharacterized protein</fullName>
    </submittedName>
</protein>
<dbReference type="Proteomes" id="UP000029224">
    <property type="component" value="Unassembled WGS sequence"/>
</dbReference>
<dbReference type="EMBL" id="BBMT01000007">
    <property type="protein sequence ID" value="GAL35506.1"/>
    <property type="molecule type" value="Genomic_DNA"/>
</dbReference>
<evidence type="ECO:0000256" key="1">
    <source>
        <dbReference type="SAM" id="Phobius"/>
    </source>
</evidence>
<gene>
    <name evidence="2" type="ORF">JCM19240_353</name>
</gene>